<proteinExistence type="inferred from homology"/>
<dbReference type="SUPFAM" id="SSF51735">
    <property type="entry name" value="NAD(P)-binding Rossmann-fold domains"/>
    <property type="match status" value="1"/>
</dbReference>
<dbReference type="SUPFAM" id="SSF103506">
    <property type="entry name" value="Mitochondrial carrier"/>
    <property type="match status" value="1"/>
</dbReference>
<dbReference type="NCBIfam" id="NF004863">
    <property type="entry name" value="PRK06223.1"/>
    <property type="match status" value="1"/>
</dbReference>
<comment type="catalytic activity">
    <reaction evidence="22">
        <text>(S)-lactate + NAD(+) = pyruvate + NADH + H(+)</text>
        <dbReference type="Rhea" id="RHEA:23444"/>
        <dbReference type="ChEBI" id="CHEBI:15361"/>
        <dbReference type="ChEBI" id="CHEBI:15378"/>
        <dbReference type="ChEBI" id="CHEBI:16651"/>
        <dbReference type="ChEBI" id="CHEBI:57540"/>
        <dbReference type="ChEBI" id="CHEBI:57945"/>
        <dbReference type="EC" id="1.1.1.27"/>
    </reaction>
</comment>
<dbReference type="HAMAP" id="MF_00488">
    <property type="entry name" value="Lactate_dehydrog"/>
    <property type="match status" value="1"/>
</dbReference>
<keyword evidence="7" id="KW-0813">Transport</keyword>
<gene>
    <name evidence="26" type="ORF">Q5P01_008420</name>
</gene>
<dbReference type="InterPro" id="IPR001557">
    <property type="entry name" value="L-lactate/malate_DH"/>
</dbReference>
<comment type="subunit">
    <text evidence="6">Homotetramer.</text>
</comment>
<keyword evidence="10" id="KW-0677">Repeat</keyword>
<evidence type="ECO:0000256" key="20">
    <source>
        <dbReference type="ARBA" id="ARBA00049011"/>
    </source>
</evidence>
<evidence type="ECO:0000256" key="12">
    <source>
        <dbReference type="ARBA" id="ARBA00022946"/>
    </source>
</evidence>
<accession>A0AA88MZC2</accession>
<keyword evidence="27" id="KW-1185">Reference proteome</keyword>
<dbReference type="PRINTS" id="PR00086">
    <property type="entry name" value="LLDHDRGNASE"/>
</dbReference>
<comment type="pathway">
    <text evidence="3 22">Fermentation; pyruvate fermentation to lactate; (S)-lactate from pyruvate: step 1/1.</text>
</comment>
<evidence type="ECO:0000256" key="4">
    <source>
        <dbReference type="ARBA" id="ARBA00006054"/>
    </source>
</evidence>
<protein>
    <recommendedName>
        <fullName evidence="22">L-lactate dehydrogenase</fullName>
        <ecNumber evidence="22">1.1.1.27</ecNumber>
    </recommendedName>
</protein>
<dbReference type="GO" id="GO:0005743">
    <property type="term" value="C:mitochondrial inner membrane"/>
    <property type="evidence" value="ECO:0007669"/>
    <property type="project" value="UniProtKB-SubCell"/>
</dbReference>
<evidence type="ECO:0000256" key="6">
    <source>
        <dbReference type="ARBA" id="ARBA00011881"/>
    </source>
</evidence>
<dbReference type="InterPro" id="IPR022383">
    <property type="entry name" value="Lactate/malate_DH_C"/>
</dbReference>
<dbReference type="InterPro" id="IPR011304">
    <property type="entry name" value="L-lactate_DH"/>
</dbReference>
<dbReference type="NCBIfam" id="NF000824">
    <property type="entry name" value="PRK00066.1"/>
    <property type="match status" value="1"/>
</dbReference>
<dbReference type="InterPro" id="IPR015955">
    <property type="entry name" value="Lactate_DH/Glyco_Ohase_4_C"/>
</dbReference>
<evidence type="ECO:0000256" key="9">
    <source>
        <dbReference type="ARBA" id="ARBA00022692"/>
    </source>
</evidence>
<evidence type="ECO:0000259" key="25">
    <source>
        <dbReference type="Pfam" id="PF02866"/>
    </source>
</evidence>
<comment type="similarity">
    <text evidence="5">Belongs to the mitochondrial carrier (TC 2.A.29) family.</text>
</comment>
<comment type="caution">
    <text evidence="26">The sequence shown here is derived from an EMBL/GenBank/DDBJ whole genome shotgun (WGS) entry which is preliminary data.</text>
</comment>
<keyword evidence="8" id="KW-0963">Cytoplasm</keyword>
<dbReference type="InterPro" id="IPR023395">
    <property type="entry name" value="MCP_dom_sf"/>
</dbReference>
<sequence>MALTIFSWSYKHRLLLFLGLGYWARDFDWQLRSVSLRGRRTHDPPRLLGDVTKGQIAVPRGHPASPNSRLQHSGGAILRNRNSAGRQDATMYPTSLTQLARANPFSAPLFTLQKVEEPQSLHGQKTRRLAAAAVTEEGDSCEFGSQKYFVLCGFGGILSCGTTHTAVVPLDLVKCRMQVNPSKYKSIGNGFAVTVREDGVRGLAKGWAPTFIGYSMQGLCKFGFYEVFKIFYSDLLGEENTYLWRTSLYLAASASAEFFADIALAPMEAVKVRIQTQPGYANTLRQCVPKMYAEEGLWAFYKGVVPLWMRQIPYTMMKFACFERTVEMLYKYVVPKPRSECSKPEQLVVTFVAGYIAGVFCAIVSHPADSVVSVLNKEKGSTAFQVLKRLGPKGVWKGLVARIIMIGTLTALQWFIYDSVKVYFRLPRPPPPEMPESLKKKLGLTDCDSGGNVSAAARSPTSSSSPSPSLPRPLPCPCPRLPPSCCQPPRPPPDRQTDIHHPLADTSVQTCIMSTVQEKLLRPVAGSSTQSPRNKVTVVGVGQVGMACAVSILLRDLCDELALVDVMEDRLKGEMMDLQHGSLFLKCPKIVADKDYSVTANSRLVVVTAGVRQQEGESRLNLVQRNVNVFKSIIPQIVKYSPDCIIIVVSNPVDVLTYVTWKLSGLPKHRVIGSGTNLDSARFRYMMAETLGIHASSLNGWVLGEHGDTSVPVWSGTNVAGVNLQKLNPEIGTDADKEQWKNVHKAVVDSAYEVIKLKGYTNWAIGMSVSDLTETIVKNLSRVHPVSTMVKDMYGIGSEVFLSLPCVLSSNGVSSVVNMTLTDDEVAQLKKSADTLWGIQKDLKDV</sequence>
<evidence type="ECO:0000256" key="15">
    <source>
        <dbReference type="ARBA" id="ARBA00023027"/>
    </source>
</evidence>
<comment type="subunit">
    <text evidence="18">Interacts with PPIF; the interaction is impaired by CsA.</text>
</comment>
<dbReference type="PROSITE" id="PS50920">
    <property type="entry name" value="SOLCAR"/>
    <property type="match status" value="3"/>
</dbReference>
<feature type="compositionally biased region" description="Low complexity" evidence="23">
    <location>
        <begin position="458"/>
        <end position="467"/>
    </location>
</feature>
<evidence type="ECO:0000256" key="19">
    <source>
        <dbReference type="ARBA" id="ARBA00045773"/>
    </source>
</evidence>
<keyword evidence="16" id="KW-0496">Mitochondrion</keyword>
<dbReference type="CDD" id="cd05293">
    <property type="entry name" value="LDH_1"/>
    <property type="match status" value="1"/>
</dbReference>
<keyword evidence="12" id="KW-0809">Transit peptide</keyword>
<dbReference type="InterPro" id="IPR018177">
    <property type="entry name" value="L-lactate_DH_AS"/>
</dbReference>
<evidence type="ECO:0000256" key="2">
    <source>
        <dbReference type="ARBA" id="ARBA00004496"/>
    </source>
</evidence>
<dbReference type="GO" id="GO:0004459">
    <property type="term" value="F:L-lactate dehydrogenase (NAD+) activity"/>
    <property type="evidence" value="ECO:0007669"/>
    <property type="project" value="UniProtKB-EC"/>
</dbReference>
<evidence type="ECO:0000256" key="16">
    <source>
        <dbReference type="ARBA" id="ARBA00023128"/>
    </source>
</evidence>
<comment type="subcellular location">
    <subcellularLocation>
        <location evidence="2">Cytoplasm</location>
    </subcellularLocation>
    <subcellularLocation>
        <location evidence="1">Mitochondrion inner membrane</location>
        <topology evidence="1">Multi-pass membrane protein</topology>
    </subcellularLocation>
</comment>
<feature type="repeat" description="Solcar" evidence="21">
    <location>
        <begin position="244"/>
        <end position="328"/>
    </location>
</feature>
<dbReference type="Gene3D" id="1.50.40.10">
    <property type="entry name" value="Mitochondrial carrier domain"/>
    <property type="match status" value="1"/>
</dbReference>
<evidence type="ECO:0000256" key="5">
    <source>
        <dbReference type="ARBA" id="ARBA00006375"/>
    </source>
</evidence>
<evidence type="ECO:0000256" key="11">
    <source>
        <dbReference type="ARBA" id="ARBA00022792"/>
    </source>
</evidence>
<evidence type="ECO:0000256" key="10">
    <source>
        <dbReference type="ARBA" id="ARBA00022737"/>
    </source>
</evidence>
<reference evidence="26" key="1">
    <citation type="submission" date="2023-07" db="EMBL/GenBank/DDBJ databases">
        <title>Chromosome-level Genome Assembly of Striped Snakehead (Channa striata).</title>
        <authorList>
            <person name="Liu H."/>
        </authorList>
    </citation>
    <scope>NUCLEOTIDE SEQUENCE</scope>
    <source>
        <strain evidence="26">Gz</strain>
        <tissue evidence="26">Muscle</tissue>
    </source>
</reference>
<keyword evidence="13" id="KW-1133">Transmembrane helix</keyword>
<keyword evidence="9 21" id="KW-0812">Transmembrane</keyword>
<dbReference type="Pfam" id="PF00153">
    <property type="entry name" value="Mito_carr"/>
    <property type="match status" value="3"/>
</dbReference>
<dbReference type="PANTHER" id="PTHR43128">
    <property type="entry name" value="L-2-HYDROXYCARBOXYLATE DEHYDROGENASE (NAD(P)(+))"/>
    <property type="match status" value="1"/>
</dbReference>
<evidence type="ECO:0000256" key="17">
    <source>
        <dbReference type="ARBA" id="ARBA00023136"/>
    </source>
</evidence>
<evidence type="ECO:0000256" key="13">
    <source>
        <dbReference type="ARBA" id="ARBA00022989"/>
    </source>
</evidence>
<comment type="similarity">
    <text evidence="4">Belongs to the LDH/MDH superfamily. LDH family.</text>
</comment>
<organism evidence="26 27">
    <name type="scientific">Channa striata</name>
    <name type="common">Snakehead murrel</name>
    <name type="synonym">Ophicephalus striatus</name>
    <dbReference type="NCBI Taxonomy" id="64152"/>
    <lineage>
        <taxon>Eukaryota</taxon>
        <taxon>Metazoa</taxon>
        <taxon>Chordata</taxon>
        <taxon>Craniata</taxon>
        <taxon>Vertebrata</taxon>
        <taxon>Euteleostomi</taxon>
        <taxon>Actinopterygii</taxon>
        <taxon>Neopterygii</taxon>
        <taxon>Teleostei</taxon>
        <taxon>Neoteleostei</taxon>
        <taxon>Acanthomorphata</taxon>
        <taxon>Anabantaria</taxon>
        <taxon>Anabantiformes</taxon>
        <taxon>Channoidei</taxon>
        <taxon>Channidae</taxon>
        <taxon>Channa</taxon>
    </lineage>
</organism>
<dbReference type="InterPro" id="IPR036291">
    <property type="entry name" value="NAD(P)-bd_dom_sf"/>
</dbReference>
<dbReference type="EMBL" id="JAUPFM010000006">
    <property type="protein sequence ID" value="KAK2848586.1"/>
    <property type="molecule type" value="Genomic_DNA"/>
</dbReference>
<feature type="region of interest" description="Disordered" evidence="23">
    <location>
        <begin position="452"/>
        <end position="474"/>
    </location>
</feature>
<dbReference type="FunFam" id="1.50.40.10:FF:000005">
    <property type="entry name" value="Mitochondrial phosphate carrier protein 2"/>
    <property type="match status" value="1"/>
</dbReference>
<feature type="domain" description="Lactate/malate dehydrogenase C-terminal" evidence="25">
    <location>
        <begin position="676"/>
        <end position="837"/>
    </location>
</feature>
<dbReference type="InterPro" id="IPR018108">
    <property type="entry name" value="MCP_transmembrane"/>
</dbReference>
<feature type="repeat" description="Solcar" evidence="21">
    <location>
        <begin position="345"/>
        <end position="423"/>
    </location>
</feature>
<dbReference type="Pfam" id="PF00056">
    <property type="entry name" value="Ldh_1_N"/>
    <property type="match status" value="1"/>
</dbReference>
<dbReference type="AlphaFoldDB" id="A0AA88MZC2"/>
<comment type="function">
    <text evidence="19">Inorganic ion transporter that transports phosphate or copper ions across the mitochondrial inner membrane into the matrix compartment. Mediates proton-coupled symport of phosphate ions necessary for mitochondrial oxidative phosphorylation of ADP to ATP. Transports copper ions probably in the form of anionic copper(I) complexes to maintain mitochondrial matrix copper pool and to supply copper for cytochrome C oxidase complex assembly. May also play a role in regulation of the mitochondrial permeability transition pore (mPTP).</text>
</comment>
<evidence type="ECO:0000256" key="8">
    <source>
        <dbReference type="ARBA" id="ARBA00022490"/>
    </source>
</evidence>
<evidence type="ECO:0000256" key="23">
    <source>
        <dbReference type="SAM" id="MobiDB-lite"/>
    </source>
</evidence>
<dbReference type="PANTHER" id="PTHR43128:SF2">
    <property type="entry name" value="L-LACTATE DEHYDROGENASE B CHAIN"/>
    <property type="match status" value="1"/>
</dbReference>
<keyword evidence="14 22" id="KW-0560">Oxidoreductase</keyword>
<feature type="repeat" description="Solcar" evidence="21">
    <location>
        <begin position="147"/>
        <end position="231"/>
    </location>
</feature>
<dbReference type="NCBIfam" id="TIGR01771">
    <property type="entry name" value="L-LDH-NAD"/>
    <property type="match status" value="1"/>
</dbReference>
<dbReference type="GO" id="GO:0006089">
    <property type="term" value="P:lactate metabolic process"/>
    <property type="evidence" value="ECO:0007669"/>
    <property type="project" value="TreeGrafter"/>
</dbReference>
<dbReference type="PROSITE" id="PS00064">
    <property type="entry name" value="L_LDH"/>
    <property type="match status" value="1"/>
</dbReference>
<dbReference type="FunFam" id="3.40.50.720:FF:000029">
    <property type="entry name" value="L-lactate dehydrogenase A chain"/>
    <property type="match status" value="1"/>
</dbReference>
<keyword evidence="11" id="KW-0999">Mitochondrion inner membrane</keyword>
<evidence type="ECO:0000313" key="27">
    <source>
        <dbReference type="Proteomes" id="UP001187415"/>
    </source>
</evidence>
<dbReference type="Proteomes" id="UP001187415">
    <property type="component" value="Unassembled WGS sequence"/>
</dbReference>
<comment type="catalytic activity">
    <reaction evidence="20">
        <text>phosphate(in) + H(+)(in) = phosphate(out) + H(+)(out)</text>
        <dbReference type="Rhea" id="RHEA:29939"/>
        <dbReference type="ChEBI" id="CHEBI:15378"/>
        <dbReference type="ChEBI" id="CHEBI:43474"/>
    </reaction>
    <physiologicalReaction direction="right-to-left" evidence="20">
        <dbReference type="Rhea" id="RHEA:29941"/>
    </physiologicalReaction>
</comment>
<dbReference type="FunFam" id="3.90.110.10:FF:000003">
    <property type="entry name" value="L-lactate dehydrogenase A chain"/>
    <property type="match status" value="1"/>
</dbReference>
<dbReference type="Pfam" id="PF02866">
    <property type="entry name" value="Ldh_1_C"/>
    <property type="match status" value="1"/>
</dbReference>
<evidence type="ECO:0000259" key="24">
    <source>
        <dbReference type="Pfam" id="PF00056"/>
    </source>
</evidence>
<keyword evidence="17 21" id="KW-0472">Membrane</keyword>
<keyword evidence="15 22" id="KW-0520">NAD</keyword>
<evidence type="ECO:0000256" key="14">
    <source>
        <dbReference type="ARBA" id="ARBA00023002"/>
    </source>
</evidence>
<name>A0AA88MZC2_CHASR</name>
<feature type="domain" description="Lactate/malate dehydrogenase N-terminal" evidence="24">
    <location>
        <begin position="535"/>
        <end position="673"/>
    </location>
</feature>
<evidence type="ECO:0000313" key="26">
    <source>
        <dbReference type="EMBL" id="KAK2848586.1"/>
    </source>
</evidence>
<evidence type="ECO:0000256" key="3">
    <source>
        <dbReference type="ARBA" id="ARBA00004843"/>
    </source>
</evidence>
<evidence type="ECO:0000256" key="7">
    <source>
        <dbReference type="ARBA" id="ARBA00022448"/>
    </source>
</evidence>
<evidence type="ECO:0000256" key="21">
    <source>
        <dbReference type="PROSITE-ProRule" id="PRU00282"/>
    </source>
</evidence>
<dbReference type="Gene3D" id="3.90.110.10">
    <property type="entry name" value="Lactate dehydrogenase/glycoside hydrolase, family 4, C-terminal"/>
    <property type="match status" value="1"/>
</dbReference>
<evidence type="ECO:0000256" key="18">
    <source>
        <dbReference type="ARBA" id="ARBA00024212"/>
    </source>
</evidence>
<dbReference type="SUPFAM" id="SSF56327">
    <property type="entry name" value="LDH C-terminal domain-like"/>
    <property type="match status" value="1"/>
</dbReference>
<dbReference type="InterPro" id="IPR001236">
    <property type="entry name" value="Lactate/malate_DH_N"/>
</dbReference>
<dbReference type="EC" id="1.1.1.27" evidence="22"/>
<dbReference type="Gene3D" id="3.40.50.720">
    <property type="entry name" value="NAD(P)-binding Rossmann-like Domain"/>
    <property type="match status" value="1"/>
</dbReference>
<evidence type="ECO:0000256" key="1">
    <source>
        <dbReference type="ARBA" id="ARBA00004448"/>
    </source>
</evidence>
<evidence type="ECO:0000256" key="22">
    <source>
        <dbReference type="RuleBase" id="RU000496"/>
    </source>
</evidence>